<reference evidence="3" key="2">
    <citation type="submission" date="2023-08" db="EMBL/GenBank/DDBJ databases">
        <title>Isolation, Identification, Denitrification Characteristics of A Highly Efficient Aerobic Denitrifying Bacterial Strain DS2.</title>
        <authorList>
            <person name="Wang H."/>
        </authorList>
    </citation>
    <scope>NUCLEOTIDE SEQUENCE</scope>
    <source>
        <strain evidence="3">DS2</strain>
    </source>
</reference>
<name>A0AAW5HJE5_PSEPU</name>
<proteinExistence type="predicted"/>
<comment type="caution">
    <text evidence="3">The sequence shown here is derived from an EMBL/GenBank/DDBJ whole genome shotgun (WGS) entry which is preliminary data.</text>
</comment>
<evidence type="ECO:0000259" key="2">
    <source>
        <dbReference type="Pfam" id="PF09718"/>
    </source>
</evidence>
<feature type="domain" description="Bacteriophage tail tape measure C-terminal" evidence="2">
    <location>
        <begin position="578"/>
        <end position="650"/>
    </location>
</feature>
<dbReference type="AlphaFoldDB" id="A0AAW5HJE5"/>
<dbReference type="Proteomes" id="UP001202943">
    <property type="component" value="Unassembled WGS sequence"/>
</dbReference>
<reference evidence="3" key="1">
    <citation type="submission" date="2022-05" db="EMBL/GenBank/DDBJ databases">
        <authorList>
            <person name="Yi M."/>
        </authorList>
    </citation>
    <scope>NUCLEOTIDE SEQUENCE</scope>
    <source>
        <strain evidence="3">DS2</strain>
    </source>
</reference>
<organism evidence="3 4">
    <name type="scientific">Pseudomonas putida</name>
    <name type="common">Arthrobacter siderocapsulatus</name>
    <dbReference type="NCBI Taxonomy" id="303"/>
    <lineage>
        <taxon>Bacteria</taxon>
        <taxon>Pseudomonadati</taxon>
        <taxon>Pseudomonadota</taxon>
        <taxon>Gammaproteobacteria</taxon>
        <taxon>Pseudomonadales</taxon>
        <taxon>Pseudomonadaceae</taxon>
        <taxon>Pseudomonas</taxon>
    </lineage>
</organism>
<sequence>MASRSLGTLTLDVIAKVGGFVGGMDKAGRSSEKWRKDVEKNAKAVGTAIGAAVAAGVTALAAFTVSTVNAATEISRLSAVAGSNTDEFQRYAAGAKAVGIESDKFADILKDVNDKVGDFLLNGGGELQDFFKTIAPKVGVTAEQFRNLSGPQALQLFASSLEKAGLSQAEMTQQMESLANDATLLLPLLRDNGAGFNVLGDAAEKAGAIMDQKTIAATQNLAAAGWLAQQSMAGIKNQLASALMPTLSGYSDILLDLSQDTETMTALSDGLRAVMDFGAKTALALAYAVELTGKSISGLVDIIGGSFEGVDLSKPLEAIDKIRENSSKLAGDVGKDLDKLDERYNKLWVRVDQAGSSGQASGKIKEIAGALALVNKEGAKGTFKAPTAEAIAAAKAAEQAAKKLQGQFDTAEEGYKRQIALINTETDKRKDATEVAKLQFELESGNLKGLSEQRQGKLKQLATELDRLKQLKKANEDAQAVREFKASVKHQLEIDQRGLNVDFGNAYNSDEMRQRALEMVAIEQDYQDQMAELLKQRNTKKISESVYEQEKDALKDALAERLEMQQRYHDDLDKLQQNGTAGFISGFATQAEAAMDLYSTMQGAGADTFQNLTDTLTQWAETGKLDVQGFASTFIQSMGHALMSYAAAQVAMAALSAFTAMIGVPFVGPAIAPGAAIAAAGAAGVLMTAVGASLDGQAHDGIDSVPADGTWNLKKGERVTTAETSAKLDRTLDSVARTSTQPGSLKIINNGPPVRARREMSEGELAVILDAAEDRIASGFARGTGKVSRAAGVAYGLRRDPK</sequence>
<evidence type="ECO:0000313" key="4">
    <source>
        <dbReference type="Proteomes" id="UP001202943"/>
    </source>
</evidence>
<gene>
    <name evidence="3" type="ORF">M8C81_16720</name>
</gene>
<accession>A0AAW5HJE5</accession>
<dbReference type="RefSeq" id="WP_252460251.1">
    <property type="nucleotide sequence ID" value="NZ_JAMHFX010000188.1"/>
</dbReference>
<protein>
    <submittedName>
        <fullName evidence="3">Tail tape measure protein</fullName>
    </submittedName>
</protein>
<keyword evidence="1" id="KW-0175">Coiled coil</keyword>
<dbReference type="EMBL" id="JAMHFX010000188">
    <property type="protein sequence ID" value="MCO1622246.1"/>
    <property type="molecule type" value="Genomic_DNA"/>
</dbReference>
<feature type="coiled-coil region" evidence="1">
    <location>
        <begin position="451"/>
        <end position="481"/>
    </location>
</feature>
<evidence type="ECO:0000313" key="3">
    <source>
        <dbReference type="EMBL" id="MCO1622246.1"/>
    </source>
</evidence>
<dbReference type="Pfam" id="PF09718">
    <property type="entry name" value="Tape_meas_lam_C"/>
    <property type="match status" value="1"/>
</dbReference>
<evidence type="ECO:0000256" key="1">
    <source>
        <dbReference type="SAM" id="Coils"/>
    </source>
</evidence>
<dbReference type="InterPro" id="IPR006431">
    <property type="entry name" value="Phage_tape_meas_C"/>
</dbReference>